<evidence type="ECO:0000313" key="2">
    <source>
        <dbReference type="EMBL" id="POM69296.1"/>
    </source>
</evidence>
<reference evidence="2 3" key="1">
    <citation type="journal article" date="2017" name="Genome Biol. Evol.">
        <title>Phytophthora megakarya and P. palmivora, closely related causal agents of cacao black pod rot, underwent increases in genome sizes and gene numbers by different mechanisms.</title>
        <authorList>
            <person name="Ali S.S."/>
            <person name="Shao J."/>
            <person name="Lary D.J."/>
            <person name="Kronmiller B."/>
            <person name="Shen D."/>
            <person name="Strem M.D."/>
            <person name="Amoako-Attah I."/>
            <person name="Akrofi A.Y."/>
            <person name="Begoude B.A."/>
            <person name="Ten Hoopen G.M."/>
            <person name="Coulibaly K."/>
            <person name="Kebe B.I."/>
            <person name="Melnick R.L."/>
            <person name="Guiltinan M.J."/>
            <person name="Tyler B.M."/>
            <person name="Meinhardt L.W."/>
            <person name="Bailey B.A."/>
        </authorList>
    </citation>
    <scope>NUCLEOTIDE SEQUENCE [LARGE SCALE GENOMIC DNA]</scope>
    <source>
        <strain evidence="3">sbr112.9</strain>
    </source>
</reference>
<dbReference type="PANTHER" id="PTHR46599">
    <property type="entry name" value="PIGGYBAC TRANSPOSABLE ELEMENT-DERIVED PROTEIN 4"/>
    <property type="match status" value="1"/>
</dbReference>
<keyword evidence="3" id="KW-1185">Reference proteome</keyword>
<organism evidence="2 3">
    <name type="scientific">Phytophthora palmivora</name>
    <dbReference type="NCBI Taxonomy" id="4796"/>
    <lineage>
        <taxon>Eukaryota</taxon>
        <taxon>Sar</taxon>
        <taxon>Stramenopiles</taxon>
        <taxon>Oomycota</taxon>
        <taxon>Peronosporomycetes</taxon>
        <taxon>Peronosporales</taxon>
        <taxon>Peronosporaceae</taxon>
        <taxon>Phytophthora</taxon>
    </lineage>
</organism>
<sequence length="411" mass="46868">MPAPMLEELFVTKYVAFAPSKESWMSKQTFGCGGTAYIVGRVVRRVKRAAIGRILQNARAKLSVVAVQRGIENYQSLGRLPNNPAWRDLTDNVTGGKLRIDAPLGDLKVSTCTKYYEMYDPVRFLPASLAEVEAVKNMRFQPDIEMNAPRTFTKAVTKNDNKAYRHIFAHSASYIFLADVPLYFWNQVVLEANLYAAIKKKRLGPQTEDTIFGGASTILDNIMSLNRFNLLRRCFSFRSDPEGSVERDPAARICPLLNLLKCTGGRYNEVGRDIALDEASVACRSRQGRYLIVFNPQKPGGNYHFCKYVVCCAATWIALNYRLRCNTSDVADRLQDLATHGEIQQLREEFEKVSQVRKHVLEVVRPYYYSRRSLTWTITTQWKQAFFEAHYSSQGKQHAEEIINSQSQWTP</sequence>
<evidence type="ECO:0000313" key="3">
    <source>
        <dbReference type="Proteomes" id="UP000237271"/>
    </source>
</evidence>
<dbReference type="Pfam" id="PF13843">
    <property type="entry name" value="DDE_Tnp_1_7"/>
    <property type="match status" value="1"/>
</dbReference>
<dbReference type="OrthoDB" id="6077919at2759"/>
<dbReference type="InterPro" id="IPR029526">
    <property type="entry name" value="PGBD"/>
</dbReference>
<dbReference type="Proteomes" id="UP000237271">
    <property type="component" value="Unassembled WGS sequence"/>
</dbReference>
<feature type="domain" description="PiggyBac transposable element-derived protein" evidence="1">
    <location>
        <begin position="219"/>
        <end position="329"/>
    </location>
</feature>
<protein>
    <submittedName>
        <fullName evidence="2">Transposase</fullName>
    </submittedName>
</protein>
<dbReference type="EMBL" id="NCKW01007893">
    <property type="protein sequence ID" value="POM69296.1"/>
    <property type="molecule type" value="Genomic_DNA"/>
</dbReference>
<proteinExistence type="predicted"/>
<name>A0A2P4XUU7_9STRA</name>
<accession>A0A2P4XUU7</accession>
<dbReference type="PANTHER" id="PTHR46599:SF3">
    <property type="entry name" value="PIGGYBAC TRANSPOSABLE ELEMENT-DERIVED PROTEIN 4"/>
    <property type="match status" value="1"/>
</dbReference>
<comment type="caution">
    <text evidence="2">The sequence shown here is derived from an EMBL/GenBank/DDBJ whole genome shotgun (WGS) entry which is preliminary data.</text>
</comment>
<evidence type="ECO:0000259" key="1">
    <source>
        <dbReference type="Pfam" id="PF13843"/>
    </source>
</evidence>
<dbReference type="AlphaFoldDB" id="A0A2P4XUU7"/>
<gene>
    <name evidence="2" type="ORF">PHPALM_14429</name>
</gene>